<dbReference type="EMBL" id="UINC01031545">
    <property type="protein sequence ID" value="SVB17756.1"/>
    <property type="molecule type" value="Genomic_DNA"/>
</dbReference>
<gene>
    <name evidence="1" type="ORF">METZ01_LOCUS170610</name>
</gene>
<accession>A0A382BVA5</accession>
<name>A0A382BVA5_9ZZZZ</name>
<feature type="non-terminal residue" evidence="1">
    <location>
        <position position="1"/>
    </location>
</feature>
<evidence type="ECO:0000313" key="1">
    <source>
        <dbReference type="EMBL" id="SVB17756.1"/>
    </source>
</evidence>
<proteinExistence type="predicted"/>
<organism evidence="1">
    <name type="scientific">marine metagenome</name>
    <dbReference type="NCBI Taxonomy" id="408172"/>
    <lineage>
        <taxon>unclassified sequences</taxon>
        <taxon>metagenomes</taxon>
        <taxon>ecological metagenomes</taxon>
    </lineage>
</organism>
<protein>
    <submittedName>
        <fullName evidence="1">Uncharacterized protein</fullName>
    </submittedName>
</protein>
<sequence length="55" mass="5821">CIVVRGVLRRLTPPELRQLGEDDNVQAVIDGHAMVSPDGAVVISLENPAAALMGR</sequence>
<reference evidence="1" key="1">
    <citation type="submission" date="2018-05" db="EMBL/GenBank/DDBJ databases">
        <authorList>
            <person name="Lanie J.A."/>
            <person name="Ng W.-L."/>
            <person name="Kazmierczak K.M."/>
            <person name="Andrzejewski T.M."/>
            <person name="Davidsen T.M."/>
            <person name="Wayne K.J."/>
            <person name="Tettelin H."/>
            <person name="Glass J.I."/>
            <person name="Rusch D."/>
            <person name="Podicherti R."/>
            <person name="Tsui H.-C.T."/>
            <person name="Winkler M.E."/>
        </authorList>
    </citation>
    <scope>NUCLEOTIDE SEQUENCE</scope>
</reference>
<dbReference type="AlphaFoldDB" id="A0A382BVA5"/>